<accession>A0A443LN44</accession>
<organism evidence="1 2">
    <name type="scientific">Paenirhodobacter ferrireducens</name>
    <dbReference type="NCBI Taxonomy" id="1215032"/>
    <lineage>
        <taxon>Bacteria</taxon>
        <taxon>Pseudomonadati</taxon>
        <taxon>Pseudomonadota</taxon>
        <taxon>Alphaproteobacteria</taxon>
        <taxon>Rhodobacterales</taxon>
        <taxon>Rhodobacter group</taxon>
        <taxon>Paenirhodobacter</taxon>
    </lineage>
</organism>
<dbReference type="EMBL" id="SAVB01000006">
    <property type="protein sequence ID" value="RWR50611.1"/>
    <property type="molecule type" value="Genomic_DNA"/>
</dbReference>
<name>A0A443LN44_9RHOB</name>
<comment type="caution">
    <text evidence="1">The sequence shown here is derived from an EMBL/GenBank/DDBJ whole genome shotgun (WGS) entry which is preliminary data.</text>
</comment>
<gene>
    <name evidence="1" type="ORF">EOW65_06555</name>
</gene>
<dbReference type="AlphaFoldDB" id="A0A443LN44"/>
<evidence type="ECO:0000313" key="2">
    <source>
        <dbReference type="Proteomes" id="UP000286594"/>
    </source>
</evidence>
<sequence>MPQSLPTSAPISARIDVFRTGRFTSMEGAPLSYTAADLKAIAASYDPETAPAPIVVGHPASDAPALGWAEKFDFDPETEHLSATIRDIEPAFAASVRAGRFRKVSMSFFPPHHPANPNPGSWYPRHIGFLGAASPAVPGLKNVAFSIAPADAITFSAEFAQFGDPGFERSASLFRRLRDFFIEKHGLEEADKALPSYEIEWLSEIETSRKPDDIGDGPGFAAGGFVSGEQPPGMRCIILKSEKEAPVPGEKPADFAAREAELTERERKIAERESAAAHSENASFAERMVDEGRLLPVLRDKVVALMDALPGHASVSFAAGDAPISPVAALREVLEAQPVVVTLGRHDLGQLPADAAATTSFAADGKPVDGDEIALHHKAEAYMREHPDTSYLDAVAAVSC</sequence>
<dbReference type="Proteomes" id="UP000286594">
    <property type="component" value="Unassembled WGS sequence"/>
</dbReference>
<proteinExistence type="predicted"/>
<evidence type="ECO:0000313" key="1">
    <source>
        <dbReference type="EMBL" id="RWR50611.1"/>
    </source>
</evidence>
<dbReference type="OrthoDB" id="9816412at2"/>
<keyword evidence="2" id="KW-1185">Reference proteome</keyword>
<reference evidence="1 2" key="1">
    <citation type="submission" date="2019-01" db="EMBL/GenBank/DDBJ databases">
        <title>Sinorhodobacter populi sp. nov. isolated from the symptomatic bark tissue of Populus euramericana canker.</title>
        <authorList>
            <person name="Xu G."/>
        </authorList>
    </citation>
    <scope>NUCLEOTIDE SEQUENCE [LARGE SCALE GENOMIC DNA]</scope>
    <source>
        <strain evidence="1 2">CCTCC AB2012026</strain>
    </source>
</reference>
<protein>
    <recommendedName>
        <fullName evidence="3">Peptidase</fullName>
    </recommendedName>
</protein>
<evidence type="ECO:0008006" key="3">
    <source>
        <dbReference type="Google" id="ProtNLM"/>
    </source>
</evidence>